<evidence type="ECO:0000313" key="1">
    <source>
        <dbReference type="EMBL" id="GME38974.1"/>
    </source>
</evidence>
<reference evidence="1" key="1">
    <citation type="submission" date="2024-09" db="EMBL/GenBank/DDBJ databases">
        <title>Draft Genome Sequences of Neofusicoccum parvum.</title>
        <authorList>
            <person name="Ashida A."/>
            <person name="Camagna M."/>
            <person name="Tanaka A."/>
            <person name="Takemoto D."/>
        </authorList>
    </citation>
    <scope>NUCLEOTIDE SEQUENCE</scope>
    <source>
        <strain evidence="1">PPO83</strain>
    </source>
</reference>
<gene>
    <name evidence="1" type="primary">g3856</name>
    <name evidence="1" type="ORF">NpPPO83_00003856</name>
</gene>
<organism evidence="1 2">
    <name type="scientific">Neofusicoccum parvum</name>
    <dbReference type="NCBI Taxonomy" id="310453"/>
    <lineage>
        <taxon>Eukaryota</taxon>
        <taxon>Fungi</taxon>
        <taxon>Dikarya</taxon>
        <taxon>Ascomycota</taxon>
        <taxon>Pezizomycotina</taxon>
        <taxon>Dothideomycetes</taxon>
        <taxon>Dothideomycetes incertae sedis</taxon>
        <taxon>Botryosphaeriales</taxon>
        <taxon>Botryosphaeriaceae</taxon>
        <taxon>Neofusicoccum</taxon>
    </lineage>
</organism>
<protein>
    <submittedName>
        <fullName evidence="1">Factor for adipocyte protein</fullName>
    </submittedName>
</protein>
<sequence>MALGWDDERTMCCAICGGPIRADDTATLLSDPARELEHVEEHYATKWGRCKFTTDLDIDACTATNAGGAFFVIREDGRRATACAPSDRYYIPAHGSCLHLADRVLRSHHGHMASMRQLWKVLRMRCLASVADGRPEPLARVGAPDNYCLPHGVAGQEWEGGDDHWVG</sequence>
<dbReference type="EMBL" id="BSXG01000086">
    <property type="protein sequence ID" value="GME38974.1"/>
    <property type="molecule type" value="Genomic_DNA"/>
</dbReference>
<keyword evidence="2" id="KW-1185">Reference proteome</keyword>
<comment type="caution">
    <text evidence="1">The sequence shown here is derived from an EMBL/GenBank/DDBJ whole genome shotgun (WGS) entry which is preliminary data.</text>
</comment>
<evidence type="ECO:0000313" key="2">
    <source>
        <dbReference type="Proteomes" id="UP001165186"/>
    </source>
</evidence>
<name>A0ACB5SFW2_9PEZI</name>
<dbReference type="Proteomes" id="UP001165186">
    <property type="component" value="Unassembled WGS sequence"/>
</dbReference>
<proteinExistence type="predicted"/>
<accession>A0ACB5SFW2</accession>